<evidence type="ECO:0000256" key="7">
    <source>
        <dbReference type="SAM" id="Phobius"/>
    </source>
</evidence>
<dbReference type="GO" id="GO:0006584">
    <property type="term" value="P:catecholamine metabolic process"/>
    <property type="evidence" value="ECO:0007669"/>
    <property type="project" value="UniProtKB-KW"/>
</dbReference>
<dbReference type="EC" id="2.1.1.6" evidence="1"/>
<dbReference type="PANTHER" id="PTHR43836">
    <property type="entry name" value="CATECHOL O-METHYLTRANSFERASE 1-RELATED"/>
    <property type="match status" value="1"/>
</dbReference>
<dbReference type="PROSITE" id="PS51682">
    <property type="entry name" value="SAM_OMT_I"/>
    <property type="match status" value="1"/>
</dbReference>
<keyword evidence="9" id="KW-1185">Reference proteome</keyword>
<reference evidence="8" key="1">
    <citation type="submission" date="2022-11" db="EMBL/GenBank/DDBJ databases">
        <authorList>
            <person name="Petersen C."/>
        </authorList>
    </citation>
    <scope>NUCLEOTIDE SEQUENCE</scope>
    <source>
        <strain evidence="8">IBT 21917</strain>
    </source>
</reference>
<comment type="similarity">
    <text evidence="6">Belongs to the class I-like SAM-binding methyltransferase superfamily. Cation-dependent O-methyltransferase family.</text>
</comment>
<dbReference type="EMBL" id="JAPQKO010000001">
    <property type="protein sequence ID" value="KAJ5183916.1"/>
    <property type="molecule type" value="Genomic_DNA"/>
</dbReference>
<name>A0A9W9IXX6_9EURO</name>
<keyword evidence="5" id="KW-0128">Catecholamine metabolism</keyword>
<reference evidence="8" key="2">
    <citation type="journal article" date="2023" name="IMA Fungus">
        <title>Comparative genomic study of the Penicillium genus elucidates a diverse pangenome and 15 lateral gene transfer events.</title>
        <authorList>
            <person name="Petersen C."/>
            <person name="Sorensen T."/>
            <person name="Nielsen M.R."/>
            <person name="Sondergaard T.E."/>
            <person name="Sorensen J.L."/>
            <person name="Fitzpatrick D.A."/>
            <person name="Frisvad J.C."/>
            <person name="Nielsen K.L."/>
        </authorList>
    </citation>
    <scope>NUCLEOTIDE SEQUENCE</scope>
    <source>
        <strain evidence="8">IBT 21917</strain>
    </source>
</reference>
<feature type="transmembrane region" description="Helical" evidence="7">
    <location>
        <begin position="12"/>
        <end position="32"/>
    </location>
</feature>
<dbReference type="SUPFAM" id="SSF53335">
    <property type="entry name" value="S-adenosyl-L-methionine-dependent methyltransferases"/>
    <property type="match status" value="1"/>
</dbReference>
<dbReference type="Gene3D" id="3.40.50.150">
    <property type="entry name" value="Vaccinia Virus protein VP39"/>
    <property type="match status" value="1"/>
</dbReference>
<keyword evidence="7" id="KW-0472">Membrane</keyword>
<evidence type="ECO:0000313" key="9">
    <source>
        <dbReference type="Proteomes" id="UP001146351"/>
    </source>
</evidence>
<dbReference type="GO" id="GO:0032259">
    <property type="term" value="P:methylation"/>
    <property type="evidence" value="ECO:0007669"/>
    <property type="project" value="UniProtKB-KW"/>
</dbReference>
<keyword evidence="7" id="KW-0812">Transmembrane</keyword>
<dbReference type="Pfam" id="PF01596">
    <property type="entry name" value="Methyltransf_3"/>
    <property type="match status" value="1"/>
</dbReference>
<keyword evidence="2 8" id="KW-0489">Methyltransferase</keyword>
<dbReference type="InterPro" id="IPR002935">
    <property type="entry name" value="SAM_O-MeTrfase"/>
</dbReference>
<keyword evidence="3" id="KW-0808">Transferase</keyword>
<dbReference type="GO" id="GO:0008171">
    <property type="term" value="F:O-methyltransferase activity"/>
    <property type="evidence" value="ECO:0007669"/>
    <property type="project" value="InterPro"/>
</dbReference>
<dbReference type="OrthoDB" id="186626at2759"/>
<dbReference type="Proteomes" id="UP001146351">
    <property type="component" value="Unassembled WGS sequence"/>
</dbReference>
<sequence>MSPLGRNWTLITSLTLIPLGIIIQLICPLNYFKFNLFHMSPESLESVFATRAAELREYIFAQPASTFKNNPWALATAIETFANTKRHMMIFRDKKLDVARAQLAAQQPAPRTILEFGTFVGKSALAWAAILRDIHGESVPAGVNVYTFELDPQMVSLARDLVRLAGVDDVVHVLEGPASESLTTLHARGVVTSVDMAFFDHWEQFYLPDLRLVEDLGLFRVGSLVIADNTDFPGAPEYLKYVKSGGRLDAGSVRYESVSYETETQRGKPVSFVSCVDTWDADADGSIECCGSQYRGLCELIRL</sequence>
<keyword evidence="7" id="KW-1133">Transmembrane helix</keyword>
<evidence type="ECO:0000256" key="4">
    <source>
        <dbReference type="ARBA" id="ARBA00022691"/>
    </source>
</evidence>
<evidence type="ECO:0000256" key="3">
    <source>
        <dbReference type="ARBA" id="ARBA00022679"/>
    </source>
</evidence>
<evidence type="ECO:0000313" key="8">
    <source>
        <dbReference type="EMBL" id="KAJ5183916.1"/>
    </source>
</evidence>
<dbReference type="AlphaFoldDB" id="A0A9W9IXX6"/>
<gene>
    <name evidence="8" type="ORF">N7492_001532</name>
</gene>
<organism evidence="8 9">
    <name type="scientific">Penicillium capsulatum</name>
    <dbReference type="NCBI Taxonomy" id="69766"/>
    <lineage>
        <taxon>Eukaryota</taxon>
        <taxon>Fungi</taxon>
        <taxon>Dikarya</taxon>
        <taxon>Ascomycota</taxon>
        <taxon>Pezizomycotina</taxon>
        <taxon>Eurotiomycetes</taxon>
        <taxon>Eurotiomycetidae</taxon>
        <taxon>Eurotiales</taxon>
        <taxon>Aspergillaceae</taxon>
        <taxon>Penicillium</taxon>
    </lineage>
</organism>
<comment type="caution">
    <text evidence="8">The sequence shown here is derived from an EMBL/GenBank/DDBJ whole genome shotgun (WGS) entry which is preliminary data.</text>
</comment>
<evidence type="ECO:0000256" key="2">
    <source>
        <dbReference type="ARBA" id="ARBA00022603"/>
    </source>
</evidence>
<evidence type="ECO:0000256" key="1">
    <source>
        <dbReference type="ARBA" id="ARBA00012880"/>
    </source>
</evidence>
<evidence type="ECO:0000256" key="6">
    <source>
        <dbReference type="ARBA" id="ARBA00023453"/>
    </source>
</evidence>
<evidence type="ECO:0000256" key="5">
    <source>
        <dbReference type="ARBA" id="ARBA00022939"/>
    </source>
</evidence>
<dbReference type="PANTHER" id="PTHR43836:SF2">
    <property type="entry name" value="CATECHOL O-METHYLTRANSFERASE 1-RELATED"/>
    <property type="match status" value="1"/>
</dbReference>
<keyword evidence="4" id="KW-0949">S-adenosyl-L-methionine</keyword>
<proteinExistence type="inferred from homology"/>
<accession>A0A9W9IXX6</accession>
<dbReference type="InterPro" id="IPR029063">
    <property type="entry name" value="SAM-dependent_MTases_sf"/>
</dbReference>
<protein>
    <recommendedName>
        <fullName evidence="1">catechol O-methyltransferase</fullName>
        <ecNumber evidence="1">2.1.1.6</ecNumber>
    </recommendedName>
</protein>